<evidence type="ECO:0000313" key="2">
    <source>
        <dbReference type="EMBL" id="KDQ28736.1"/>
    </source>
</evidence>
<feature type="compositionally biased region" description="Polar residues" evidence="1">
    <location>
        <begin position="44"/>
        <end position="55"/>
    </location>
</feature>
<evidence type="ECO:0000256" key="1">
    <source>
        <dbReference type="SAM" id="MobiDB-lite"/>
    </source>
</evidence>
<feature type="compositionally biased region" description="Acidic residues" evidence="1">
    <location>
        <begin position="135"/>
        <end position="158"/>
    </location>
</feature>
<gene>
    <name evidence="2" type="ORF">PLEOSDRAFT_1102776</name>
</gene>
<reference evidence="3" key="1">
    <citation type="journal article" date="2014" name="Proc. Natl. Acad. Sci. U.S.A.">
        <title>Extensive sampling of basidiomycete genomes demonstrates inadequacy of the white-rot/brown-rot paradigm for wood decay fungi.</title>
        <authorList>
            <person name="Riley R."/>
            <person name="Salamov A.A."/>
            <person name="Brown D.W."/>
            <person name="Nagy L.G."/>
            <person name="Floudas D."/>
            <person name="Held B.W."/>
            <person name="Levasseur A."/>
            <person name="Lombard V."/>
            <person name="Morin E."/>
            <person name="Otillar R."/>
            <person name="Lindquist E.A."/>
            <person name="Sun H."/>
            <person name="LaButti K.M."/>
            <person name="Schmutz J."/>
            <person name="Jabbour D."/>
            <person name="Luo H."/>
            <person name="Baker S.E."/>
            <person name="Pisabarro A.G."/>
            <person name="Walton J.D."/>
            <person name="Blanchette R.A."/>
            <person name="Henrissat B."/>
            <person name="Martin F."/>
            <person name="Cullen D."/>
            <person name="Hibbett D.S."/>
            <person name="Grigoriev I.V."/>
        </authorList>
    </citation>
    <scope>NUCLEOTIDE SEQUENCE [LARGE SCALE GENOMIC DNA]</scope>
    <source>
        <strain evidence="3">PC15</strain>
    </source>
</reference>
<sequence>MPASLVDFGRMAKRKLQNLKNLGSYAHANTKRTQLAKAGKENQAPPSMGTSQPILPTQAAEKGPSPAKPLSSVLNQQSSFPWTVNGAADTFPSLSQASQKLSNPPETVETASVATEELFKTDGADIDAAAGESMPELEAEEESEDEASDHDEESEDEHPGDLTAAESASQAGGGMSWEERKPPTVGEAAAALKQLTELLEPQRGKGKSRGYRDGEFDRWTRKHLESMAVFLNLYTSPTSNVHNMWMDASKQAAAAIGTRRGRKGETGKKEWWARRLQKQTKAFIATRNIPQNLYGTTKSKVDTDDELAHDIKLHLQVQGKYVRAVDIVTFLRDAEVQARHGLTKSVSLATAKRWMRRLGYHWVKDHKGLYVDGHEREDVVEFRQKTFIPAWIKLEPAMRAWTRENIKEELSC</sequence>
<dbReference type="VEuPathDB" id="FungiDB:PLEOSDRAFT_1102776"/>
<feature type="region of interest" description="Disordered" evidence="1">
    <location>
        <begin position="132"/>
        <end position="184"/>
    </location>
</feature>
<feature type="region of interest" description="Disordered" evidence="1">
    <location>
        <begin position="23"/>
        <end position="73"/>
    </location>
</feature>
<dbReference type="PANTHER" id="PTHR35871:SF1">
    <property type="entry name" value="CXC1-LIKE CYSTEINE CLUSTER ASSOCIATED WITH KDZ TRANSPOSASES DOMAIN-CONTAINING PROTEIN"/>
    <property type="match status" value="1"/>
</dbReference>
<dbReference type="OrthoDB" id="10044727at2759"/>
<accession>A0A067NYQ0</accession>
<dbReference type="InParanoid" id="A0A067NYQ0"/>
<evidence type="ECO:0000313" key="3">
    <source>
        <dbReference type="Proteomes" id="UP000027073"/>
    </source>
</evidence>
<name>A0A067NYQ0_PLEO1</name>
<dbReference type="Proteomes" id="UP000027073">
    <property type="component" value="Unassembled WGS sequence"/>
</dbReference>
<dbReference type="EMBL" id="KL198007">
    <property type="protein sequence ID" value="KDQ28736.1"/>
    <property type="molecule type" value="Genomic_DNA"/>
</dbReference>
<organism evidence="2 3">
    <name type="scientific">Pleurotus ostreatus (strain PC15)</name>
    <name type="common">Oyster mushroom</name>
    <dbReference type="NCBI Taxonomy" id="1137138"/>
    <lineage>
        <taxon>Eukaryota</taxon>
        <taxon>Fungi</taxon>
        <taxon>Dikarya</taxon>
        <taxon>Basidiomycota</taxon>
        <taxon>Agaricomycotina</taxon>
        <taxon>Agaricomycetes</taxon>
        <taxon>Agaricomycetidae</taxon>
        <taxon>Agaricales</taxon>
        <taxon>Pleurotineae</taxon>
        <taxon>Pleurotaceae</taxon>
        <taxon>Pleurotus</taxon>
    </lineage>
</organism>
<dbReference type="HOGENOM" id="CLU_667502_0_0_1"/>
<dbReference type="AlphaFoldDB" id="A0A067NYQ0"/>
<dbReference type="PANTHER" id="PTHR35871">
    <property type="entry name" value="EXPRESSED PROTEIN"/>
    <property type="match status" value="1"/>
</dbReference>
<protein>
    <submittedName>
        <fullName evidence="2">Uncharacterized protein</fullName>
    </submittedName>
</protein>
<proteinExistence type="predicted"/>